<name>A0ABN7A998_9HEMI</name>
<organism evidence="2 3">
    <name type="scientific">Nesidiocoris tenuis</name>
    <dbReference type="NCBI Taxonomy" id="355587"/>
    <lineage>
        <taxon>Eukaryota</taxon>
        <taxon>Metazoa</taxon>
        <taxon>Ecdysozoa</taxon>
        <taxon>Arthropoda</taxon>
        <taxon>Hexapoda</taxon>
        <taxon>Insecta</taxon>
        <taxon>Pterygota</taxon>
        <taxon>Neoptera</taxon>
        <taxon>Paraneoptera</taxon>
        <taxon>Hemiptera</taxon>
        <taxon>Heteroptera</taxon>
        <taxon>Panheteroptera</taxon>
        <taxon>Cimicomorpha</taxon>
        <taxon>Miridae</taxon>
        <taxon>Dicyphina</taxon>
        <taxon>Nesidiocoris</taxon>
    </lineage>
</organism>
<evidence type="ECO:0000313" key="3">
    <source>
        <dbReference type="Proteomes" id="UP001307889"/>
    </source>
</evidence>
<keyword evidence="3" id="KW-1185">Reference proteome</keyword>
<reference evidence="2 3" key="1">
    <citation type="submission" date="2023-09" db="EMBL/GenBank/DDBJ databases">
        <title>Nesidiocoris tenuis whole genome shotgun sequence.</title>
        <authorList>
            <person name="Shibata T."/>
            <person name="Shimoda M."/>
            <person name="Kobayashi T."/>
            <person name="Uehara T."/>
        </authorList>
    </citation>
    <scope>NUCLEOTIDE SEQUENCE [LARGE SCALE GENOMIC DNA]</scope>
    <source>
        <strain evidence="2 3">Japan</strain>
    </source>
</reference>
<dbReference type="EMBL" id="AP028909">
    <property type="protein sequence ID" value="BES87844.1"/>
    <property type="molecule type" value="Genomic_DNA"/>
</dbReference>
<evidence type="ECO:0000313" key="2">
    <source>
        <dbReference type="EMBL" id="BES87844.1"/>
    </source>
</evidence>
<feature type="region of interest" description="Disordered" evidence="1">
    <location>
        <begin position="33"/>
        <end position="52"/>
    </location>
</feature>
<proteinExistence type="predicted"/>
<evidence type="ECO:0000256" key="1">
    <source>
        <dbReference type="SAM" id="MobiDB-lite"/>
    </source>
</evidence>
<protein>
    <submittedName>
        <fullName evidence="2">Uncharacterized protein</fullName>
    </submittedName>
</protein>
<gene>
    <name evidence="2" type="ORF">NTJ_00650</name>
</gene>
<accession>A0ABN7A998</accession>
<dbReference type="Proteomes" id="UP001307889">
    <property type="component" value="Chromosome 1"/>
</dbReference>
<sequence length="268" mass="29712">MTSRYNWNVGKPFTETADYVNLSPALFQHKEKVVHKQPTKQPNTPCSRPIKDVKTTMPTAKFFTALSYNSDDIVQSDSPSAAKANLPLLGAGLLKPNHVAGLPISKPTTEVTFRVESSTSTGEPPTKKKRRIRIEKPGPKDGKRILFCTVDHFIRWNKIARAAKQFFLYEVVGTLEGSTIKGCLQMLILQGDLGQRIQGLYYSIDRRLPPLIAGATYSMVGKVIASKILMVMDVNEIQPDEKAALPRLAFFCQRALNIAVGNPPDTEL</sequence>